<feature type="compositionally biased region" description="Polar residues" evidence="1">
    <location>
        <begin position="1"/>
        <end position="11"/>
    </location>
</feature>
<comment type="caution">
    <text evidence="2">The sequence shown here is derived from an EMBL/GenBank/DDBJ whole genome shotgun (WGS) entry which is preliminary data.</text>
</comment>
<gene>
    <name evidence="2" type="ORF">Baya_5414</name>
</gene>
<dbReference type="AlphaFoldDB" id="A0A556TWP5"/>
<dbReference type="Proteomes" id="UP000319801">
    <property type="component" value="Unassembled WGS sequence"/>
</dbReference>
<organism evidence="2 3">
    <name type="scientific">Bagarius yarrelli</name>
    <name type="common">Goonch</name>
    <name type="synonym">Bagrus yarrelli</name>
    <dbReference type="NCBI Taxonomy" id="175774"/>
    <lineage>
        <taxon>Eukaryota</taxon>
        <taxon>Metazoa</taxon>
        <taxon>Chordata</taxon>
        <taxon>Craniata</taxon>
        <taxon>Vertebrata</taxon>
        <taxon>Euteleostomi</taxon>
        <taxon>Actinopterygii</taxon>
        <taxon>Neopterygii</taxon>
        <taxon>Teleostei</taxon>
        <taxon>Ostariophysi</taxon>
        <taxon>Siluriformes</taxon>
        <taxon>Sisoridae</taxon>
        <taxon>Sisorinae</taxon>
        <taxon>Bagarius</taxon>
    </lineage>
</organism>
<evidence type="ECO:0000256" key="1">
    <source>
        <dbReference type="SAM" id="MobiDB-lite"/>
    </source>
</evidence>
<feature type="compositionally biased region" description="Basic and acidic residues" evidence="1">
    <location>
        <begin position="14"/>
        <end position="25"/>
    </location>
</feature>
<name>A0A556TWP5_BAGYA</name>
<reference evidence="2 3" key="1">
    <citation type="journal article" date="2019" name="Genome Biol. Evol.">
        <title>Whole-Genome Sequencing of the Giant Devil Catfish, Bagarius yarrelli.</title>
        <authorList>
            <person name="Jiang W."/>
            <person name="Lv Y."/>
            <person name="Cheng L."/>
            <person name="Yang K."/>
            <person name="Chao B."/>
            <person name="Wang X."/>
            <person name="Li Y."/>
            <person name="Pan X."/>
            <person name="You X."/>
            <person name="Zhang Y."/>
            <person name="Yang J."/>
            <person name="Li J."/>
            <person name="Zhang X."/>
            <person name="Liu S."/>
            <person name="Sun C."/>
            <person name="Yang J."/>
            <person name="Shi Q."/>
        </authorList>
    </citation>
    <scope>NUCLEOTIDE SEQUENCE [LARGE SCALE GENOMIC DNA]</scope>
    <source>
        <strain evidence="2">JWS20170419001</strain>
        <tissue evidence="2">Muscle</tissue>
    </source>
</reference>
<protein>
    <submittedName>
        <fullName evidence="2">Uncharacterized protein</fullName>
    </submittedName>
</protein>
<feature type="region of interest" description="Disordered" evidence="1">
    <location>
        <begin position="88"/>
        <end position="176"/>
    </location>
</feature>
<feature type="region of interest" description="Disordered" evidence="1">
    <location>
        <begin position="1"/>
        <end position="25"/>
    </location>
</feature>
<evidence type="ECO:0000313" key="2">
    <source>
        <dbReference type="EMBL" id="TSK98500.1"/>
    </source>
</evidence>
<accession>A0A556TWP5</accession>
<proteinExistence type="predicted"/>
<sequence length="176" mass="19316">MRIVQKHQSAGDSTSDRKDDKDSKEFESCRSALTLSPDLACDIDTVSVRANQRGGLWQEGSDQVERENLPLAIWRLQTDQQVEALLLSRADVNRQTPAEQDTPPPPTPPRWLTRSPNLQCRSCRHPTTSTSTSTNLASESPPSSSAQGPPQPSVESPHIASALPQRTPPDSQFIPI</sequence>
<dbReference type="EMBL" id="VCAZ01000024">
    <property type="protein sequence ID" value="TSK98500.1"/>
    <property type="molecule type" value="Genomic_DNA"/>
</dbReference>
<keyword evidence="3" id="KW-1185">Reference proteome</keyword>
<evidence type="ECO:0000313" key="3">
    <source>
        <dbReference type="Proteomes" id="UP000319801"/>
    </source>
</evidence>
<feature type="compositionally biased region" description="Low complexity" evidence="1">
    <location>
        <begin position="127"/>
        <end position="148"/>
    </location>
</feature>